<keyword evidence="7" id="KW-0378">Hydrolase</keyword>
<dbReference type="FunFam" id="2.40.70.10:FF:000050">
    <property type="entry name" value="Aspartic proteinase CDR1"/>
    <property type="match status" value="1"/>
</dbReference>
<name>A0AAV1VPT3_LUPLU</name>
<evidence type="ECO:0000313" key="12">
    <source>
        <dbReference type="Proteomes" id="UP001497480"/>
    </source>
</evidence>
<comment type="similarity">
    <text evidence="2">Belongs to the peptidase A1 family.</text>
</comment>
<evidence type="ECO:0000256" key="6">
    <source>
        <dbReference type="ARBA" id="ARBA00022750"/>
    </source>
</evidence>
<dbReference type="Proteomes" id="UP001497480">
    <property type="component" value="Unassembled WGS sequence"/>
</dbReference>
<evidence type="ECO:0000256" key="9">
    <source>
        <dbReference type="SAM" id="SignalP"/>
    </source>
</evidence>
<dbReference type="AlphaFoldDB" id="A0AAV1VPT3"/>
<keyword evidence="5 9" id="KW-0732">Signal</keyword>
<feature type="chain" id="PRO_5043494633" description="Peptidase A1 domain-containing protein" evidence="9">
    <location>
        <begin position="23"/>
        <end position="430"/>
    </location>
</feature>
<keyword evidence="6" id="KW-0064">Aspartyl protease</keyword>
<dbReference type="InterPro" id="IPR051708">
    <property type="entry name" value="Plant_Aspart_Prot_A1"/>
</dbReference>
<dbReference type="EMBL" id="CAXHTB010000001">
    <property type="protein sequence ID" value="CAL0299004.1"/>
    <property type="molecule type" value="Genomic_DNA"/>
</dbReference>
<dbReference type="PANTHER" id="PTHR47967">
    <property type="entry name" value="OS07G0603500 PROTEIN-RELATED"/>
    <property type="match status" value="1"/>
</dbReference>
<evidence type="ECO:0000256" key="2">
    <source>
        <dbReference type="ARBA" id="ARBA00007447"/>
    </source>
</evidence>
<evidence type="ECO:0000256" key="1">
    <source>
        <dbReference type="ARBA" id="ARBA00004613"/>
    </source>
</evidence>
<evidence type="ECO:0000256" key="4">
    <source>
        <dbReference type="ARBA" id="ARBA00022670"/>
    </source>
</evidence>
<evidence type="ECO:0000256" key="7">
    <source>
        <dbReference type="ARBA" id="ARBA00022801"/>
    </source>
</evidence>
<dbReference type="Gene3D" id="2.40.70.10">
    <property type="entry name" value="Acid Proteases"/>
    <property type="match status" value="2"/>
</dbReference>
<evidence type="ECO:0000313" key="11">
    <source>
        <dbReference type="EMBL" id="CAL0299004.1"/>
    </source>
</evidence>
<keyword evidence="4" id="KW-0645">Protease</keyword>
<comment type="caution">
    <text evidence="11">The sequence shown here is derived from an EMBL/GenBank/DDBJ whole genome shotgun (WGS) entry which is preliminary data.</text>
</comment>
<keyword evidence="3" id="KW-0964">Secreted</keyword>
<sequence length="430" mass="47256">MACYLSFVLLLLCLYGIYLTKALNGGFSVELIHRDSPKSPFYSPMETQFQRVFNAVRRSINHANHFSQGFSNLANVASSIVIPDKVEYLMSYSIGTPPFHLYGIVDTGSDIIWLQCIPCQNCYSQTSPIFDPSKSTTYQTIPCSSNSCYSMGSSCSLDNEQRCQYGISYMDRSESKGDLSLETLTLRTSDGSPFMLHKTVIGCGHINTLHFFGETSGIVGLGPGPTSLVSQLGTTKFSYCLVPLSQPQSSSKLIFGYDDVIFGNGVVSTPIILKGLYYLTLEAISVGNNRLEFGDSLASNSDEKKGNIIIDSGTTLTFLPNDLYSRLESAIANVVQLERVERPSNLLSLCYRVILEKSQVPIITAHFSGANVQLSAMNTFVLMDDSIACLAFSPTQTIPVFGNLAQQNFLVGYDLQKNIVSFKHTDCTKY</sequence>
<protein>
    <recommendedName>
        <fullName evidence="10">Peptidase A1 domain-containing protein</fullName>
    </recommendedName>
</protein>
<dbReference type="PROSITE" id="PS00141">
    <property type="entry name" value="ASP_PROTEASE"/>
    <property type="match status" value="2"/>
</dbReference>
<evidence type="ECO:0000256" key="5">
    <source>
        <dbReference type="ARBA" id="ARBA00022729"/>
    </source>
</evidence>
<comment type="subcellular location">
    <subcellularLocation>
        <location evidence="1">Secreted</location>
    </subcellularLocation>
</comment>
<dbReference type="InterPro" id="IPR032861">
    <property type="entry name" value="TAXi_N"/>
</dbReference>
<accession>A0AAV1VPT3</accession>
<dbReference type="Pfam" id="PF14541">
    <property type="entry name" value="TAXi_C"/>
    <property type="match status" value="1"/>
</dbReference>
<evidence type="ECO:0000259" key="10">
    <source>
        <dbReference type="PROSITE" id="PS51767"/>
    </source>
</evidence>
<dbReference type="GO" id="GO:0006508">
    <property type="term" value="P:proteolysis"/>
    <property type="evidence" value="ECO:0007669"/>
    <property type="project" value="UniProtKB-KW"/>
</dbReference>
<keyword evidence="8" id="KW-0325">Glycoprotein</keyword>
<dbReference type="GO" id="GO:0005576">
    <property type="term" value="C:extracellular region"/>
    <property type="evidence" value="ECO:0007669"/>
    <property type="project" value="UniProtKB-SubCell"/>
</dbReference>
<reference evidence="11 12" key="1">
    <citation type="submission" date="2024-03" db="EMBL/GenBank/DDBJ databases">
        <authorList>
            <person name="Martinez-Hernandez J."/>
        </authorList>
    </citation>
    <scope>NUCLEOTIDE SEQUENCE [LARGE SCALE GENOMIC DNA]</scope>
</reference>
<organism evidence="11 12">
    <name type="scientific">Lupinus luteus</name>
    <name type="common">European yellow lupine</name>
    <dbReference type="NCBI Taxonomy" id="3873"/>
    <lineage>
        <taxon>Eukaryota</taxon>
        <taxon>Viridiplantae</taxon>
        <taxon>Streptophyta</taxon>
        <taxon>Embryophyta</taxon>
        <taxon>Tracheophyta</taxon>
        <taxon>Spermatophyta</taxon>
        <taxon>Magnoliopsida</taxon>
        <taxon>eudicotyledons</taxon>
        <taxon>Gunneridae</taxon>
        <taxon>Pentapetalae</taxon>
        <taxon>rosids</taxon>
        <taxon>fabids</taxon>
        <taxon>Fabales</taxon>
        <taxon>Fabaceae</taxon>
        <taxon>Papilionoideae</taxon>
        <taxon>50 kb inversion clade</taxon>
        <taxon>genistoids sensu lato</taxon>
        <taxon>core genistoids</taxon>
        <taxon>Genisteae</taxon>
        <taxon>Lupinus</taxon>
    </lineage>
</organism>
<dbReference type="PROSITE" id="PS51767">
    <property type="entry name" value="PEPTIDASE_A1"/>
    <property type="match status" value="1"/>
</dbReference>
<dbReference type="InterPro" id="IPR032799">
    <property type="entry name" value="TAXi_C"/>
</dbReference>
<dbReference type="PANTHER" id="PTHR47967:SF66">
    <property type="entry name" value="ASPARTIC PROTEINASE CDR1-RELATED"/>
    <property type="match status" value="1"/>
</dbReference>
<dbReference type="InterPro" id="IPR033121">
    <property type="entry name" value="PEPTIDASE_A1"/>
</dbReference>
<dbReference type="InterPro" id="IPR021109">
    <property type="entry name" value="Peptidase_aspartic_dom_sf"/>
</dbReference>
<evidence type="ECO:0000256" key="3">
    <source>
        <dbReference type="ARBA" id="ARBA00022525"/>
    </source>
</evidence>
<keyword evidence="12" id="KW-1185">Reference proteome</keyword>
<dbReference type="GO" id="GO:0004190">
    <property type="term" value="F:aspartic-type endopeptidase activity"/>
    <property type="evidence" value="ECO:0007669"/>
    <property type="project" value="UniProtKB-KW"/>
</dbReference>
<evidence type="ECO:0000256" key="8">
    <source>
        <dbReference type="ARBA" id="ARBA00023180"/>
    </source>
</evidence>
<dbReference type="CDD" id="cd05476">
    <property type="entry name" value="pepsin_A_like_plant"/>
    <property type="match status" value="1"/>
</dbReference>
<feature type="signal peptide" evidence="9">
    <location>
        <begin position="1"/>
        <end position="22"/>
    </location>
</feature>
<dbReference type="FunFam" id="2.40.70.10:FF:000016">
    <property type="entry name" value="Probable aspartic protease At2g35615"/>
    <property type="match status" value="1"/>
</dbReference>
<gene>
    <name evidence="11" type="ORF">LLUT_LOCUS64</name>
</gene>
<feature type="domain" description="Peptidase A1" evidence="10">
    <location>
        <begin position="88"/>
        <end position="423"/>
    </location>
</feature>
<dbReference type="SUPFAM" id="SSF50630">
    <property type="entry name" value="Acid proteases"/>
    <property type="match status" value="1"/>
</dbReference>
<dbReference type="InterPro" id="IPR001969">
    <property type="entry name" value="Aspartic_peptidase_AS"/>
</dbReference>
<proteinExistence type="inferred from homology"/>
<dbReference type="Pfam" id="PF14543">
    <property type="entry name" value="TAXi_N"/>
    <property type="match status" value="1"/>
</dbReference>
<dbReference type="InterPro" id="IPR034161">
    <property type="entry name" value="Pepsin-like_plant"/>
</dbReference>